<name>A0A6M3MAR3_9ZZZZ</name>
<dbReference type="EMBL" id="MT143884">
    <property type="protein sequence ID" value="QJB04534.1"/>
    <property type="molecule type" value="Genomic_DNA"/>
</dbReference>
<protein>
    <submittedName>
        <fullName evidence="1">Uncharacterized protein</fullName>
    </submittedName>
</protein>
<accession>A0A6M3MAR3</accession>
<dbReference type="AlphaFoldDB" id="A0A6M3MAR3"/>
<gene>
    <name evidence="1" type="ORF">MM171B00234_0035</name>
</gene>
<organism evidence="1">
    <name type="scientific">viral metagenome</name>
    <dbReference type="NCBI Taxonomy" id="1070528"/>
    <lineage>
        <taxon>unclassified sequences</taxon>
        <taxon>metagenomes</taxon>
        <taxon>organismal metagenomes</taxon>
    </lineage>
</organism>
<reference evidence="1" key="1">
    <citation type="submission" date="2020-03" db="EMBL/GenBank/DDBJ databases">
        <title>The deep terrestrial virosphere.</title>
        <authorList>
            <person name="Holmfeldt K."/>
            <person name="Nilsson E."/>
            <person name="Simone D."/>
            <person name="Lopez-Fernandez M."/>
            <person name="Wu X."/>
            <person name="de Brujin I."/>
            <person name="Lundin D."/>
            <person name="Andersson A."/>
            <person name="Bertilsson S."/>
            <person name="Dopson M."/>
        </authorList>
    </citation>
    <scope>NUCLEOTIDE SEQUENCE</scope>
    <source>
        <strain evidence="1">MM171B00234</strain>
    </source>
</reference>
<evidence type="ECO:0000313" key="1">
    <source>
        <dbReference type="EMBL" id="QJB04534.1"/>
    </source>
</evidence>
<proteinExistence type="predicted"/>
<sequence>MIQLTEAQVQARASGLTVFLIKPPVFNPSRPMPESATFERVVLKPYHYAKNGIPETVADIYTIYSPPQDREYEDWEIELMRKACEVRNLRFQLHPPPITVRRPIK</sequence>